<feature type="transmembrane region" description="Helical" evidence="6">
    <location>
        <begin position="84"/>
        <end position="103"/>
    </location>
</feature>
<proteinExistence type="predicted"/>
<feature type="transmembrane region" description="Helical" evidence="6">
    <location>
        <begin position="123"/>
        <end position="145"/>
    </location>
</feature>
<evidence type="ECO:0000256" key="6">
    <source>
        <dbReference type="SAM" id="Phobius"/>
    </source>
</evidence>
<keyword evidence="2" id="KW-1003">Cell membrane</keyword>
<sequence length="182" mass="19732">MFISIGHGLAEIALLIVFALGMSKVLQAQWITAVVGTVGGLVLLLMGIDMMSSVLRGKIGQITLSDQGEQVFAGKISTTSFKRALGAGIVVSVANPTWIIWWLTIGVMYVTQAMKYGWLGLGFFYTGHILADFAWYVFIAFIVATGKRFLTPATYNWIMAGCGLLMVLLALFFLVQGIQAVL</sequence>
<keyword evidence="5 6" id="KW-0472">Membrane</keyword>
<feature type="transmembrane region" description="Helical" evidence="6">
    <location>
        <begin position="28"/>
        <end position="48"/>
    </location>
</feature>
<evidence type="ECO:0000256" key="4">
    <source>
        <dbReference type="ARBA" id="ARBA00022989"/>
    </source>
</evidence>
<feature type="transmembrane region" description="Helical" evidence="6">
    <location>
        <begin position="157"/>
        <end position="178"/>
    </location>
</feature>
<name>A0A0B7MQH5_9FIRM</name>
<dbReference type="GO" id="GO:0006865">
    <property type="term" value="P:amino acid transport"/>
    <property type="evidence" value="ECO:0007669"/>
    <property type="project" value="InterPro"/>
</dbReference>
<evidence type="ECO:0000256" key="3">
    <source>
        <dbReference type="ARBA" id="ARBA00022692"/>
    </source>
</evidence>
<evidence type="ECO:0000256" key="2">
    <source>
        <dbReference type="ARBA" id="ARBA00022475"/>
    </source>
</evidence>
<comment type="subcellular location">
    <subcellularLocation>
        <location evidence="1">Cell membrane</location>
        <topology evidence="1">Multi-pass membrane protein</topology>
    </subcellularLocation>
</comment>
<accession>A0A0B7MQH5</accession>
<dbReference type="Pfam" id="PF01810">
    <property type="entry name" value="LysE"/>
    <property type="match status" value="1"/>
</dbReference>
<keyword evidence="3 6" id="KW-0812">Transmembrane</keyword>
<evidence type="ECO:0000256" key="1">
    <source>
        <dbReference type="ARBA" id="ARBA00004651"/>
    </source>
</evidence>
<dbReference type="OrthoDB" id="9784202at2"/>
<dbReference type="EMBL" id="CDRZ01000288">
    <property type="protein sequence ID" value="CEO90413.1"/>
    <property type="molecule type" value="Genomic_DNA"/>
</dbReference>
<dbReference type="AlphaFoldDB" id="A0A0B7MQH5"/>
<dbReference type="Proteomes" id="UP000046155">
    <property type="component" value="Unassembled WGS sequence"/>
</dbReference>
<dbReference type="PANTHER" id="PTHR38825">
    <property type="entry name" value="LYSINE EXPORTER PROTEIN (LYSE/YGGA)"/>
    <property type="match status" value="1"/>
</dbReference>
<dbReference type="InterPro" id="IPR001123">
    <property type="entry name" value="LeuE-type"/>
</dbReference>
<organism evidence="7 8">
    <name type="scientific">Syntrophaceticus schinkii</name>
    <dbReference type="NCBI Taxonomy" id="499207"/>
    <lineage>
        <taxon>Bacteria</taxon>
        <taxon>Bacillati</taxon>
        <taxon>Bacillota</taxon>
        <taxon>Clostridia</taxon>
        <taxon>Thermoanaerobacterales</taxon>
        <taxon>Thermoanaerobacterales Family III. Incertae Sedis</taxon>
        <taxon>Syntrophaceticus</taxon>
    </lineage>
</organism>
<dbReference type="GO" id="GO:0005886">
    <property type="term" value="C:plasma membrane"/>
    <property type="evidence" value="ECO:0007669"/>
    <property type="project" value="UniProtKB-SubCell"/>
</dbReference>
<evidence type="ECO:0000313" key="8">
    <source>
        <dbReference type="Proteomes" id="UP000046155"/>
    </source>
</evidence>
<gene>
    <name evidence="7" type="ORF">SSCH_870013</name>
</gene>
<evidence type="ECO:0000313" key="7">
    <source>
        <dbReference type="EMBL" id="CEO90413.1"/>
    </source>
</evidence>
<protein>
    <submittedName>
        <fullName evidence="7">Lysine exporter protein (LYSE/YGGA) (Part 2)</fullName>
    </submittedName>
</protein>
<evidence type="ECO:0000256" key="5">
    <source>
        <dbReference type="ARBA" id="ARBA00023136"/>
    </source>
</evidence>
<dbReference type="RefSeq" id="WP_052835719.1">
    <property type="nucleotide sequence ID" value="NZ_CDRZ01000288.1"/>
</dbReference>
<keyword evidence="4 6" id="KW-1133">Transmembrane helix</keyword>
<dbReference type="PANTHER" id="PTHR38825:SF1">
    <property type="entry name" value="TRANSPORTER, LYSE FAMILY"/>
    <property type="match status" value="1"/>
</dbReference>
<keyword evidence="8" id="KW-1185">Reference proteome</keyword>
<reference evidence="8" key="1">
    <citation type="submission" date="2015-01" db="EMBL/GenBank/DDBJ databases">
        <authorList>
            <person name="Manzoor Shahid"/>
            <person name="Zubair Saima"/>
        </authorList>
    </citation>
    <scope>NUCLEOTIDE SEQUENCE [LARGE SCALE GENOMIC DNA]</scope>
    <source>
        <strain evidence="8">Sp3</strain>
    </source>
</reference>
<feature type="transmembrane region" description="Helical" evidence="6">
    <location>
        <begin position="5"/>
        <end position="22"/>
    </location>
</feature>